<keyword evidence="3" id="KW-0997">Cell inner membrane</keyword>
<evidence type="ECO:0000256" key="9">
    <source>
        <dbReference type="ARBA" id="ARBA00023303"/>
    </source>
</evidence>
<dbReference type="InterPro" id="IPR003691">
    <property type="entry name" value="FluC"/>
</dbReference>
<dbReference type="NCBIfam" id="NF010791">
    <property type="entry name" value="PRK14195.1"/>
    <property type="match status" value="1"/>
</dbReference>
<dbReference type="GO" id="GO:0005886">
    <property type="term" value="C:plasma membrane"/>
    <property type="evidence" value="ECO:0007669"/>
    <property type="project" value="UniProtKB-SubCell"/>
</dbReference>
<keyword evidence="9 12" id="KW-0407">Ion channel</keyword>
<keyword evidence="12" id="KW-0813">Transport</keyword>
<feature type="transmembrane region" description="Helical" evidence="12">
    <location>
        <begin position="96"/>
        <end position="120"/>
    </location>
</feature>
<feature type="binding site" evidence="12">
    <location>
        <position position="77"/>
    </location>
    <ligand>
        <name>Na(+)</name>
        <dbReference type="ChEBI" id="CHEBI:29101"/>
        <note>structural</note>
    </ligand>
</feature>
<evidence type="ECO:0000256" key="3">
    <source>
        <dbReference type="ARBA" id="ARBA00022519"/>
    </source>
</evidence>
<feature type="transmembrane region" description="Helical" evidence="12">
    <location>
        <begin position="33"/>
        <end position="54"/>
    </location>
</feature>
<dbReference type="OrthoDB" id="9806299at2"/>
<dbReference type="Pfam" id="PF02537">
    <property type="entry name" value="CRCB"/>
    <property type="match status" value="1"/>
</dbReference>
<evidence type="ECO:0000313" key="14">
    <source>
        <dbReference type="Proteomes" id="UP000015346"/>
    </source>
</evidence>
<proteinExistence type="inferred from homology"/>
<dbReference type="PANTHER" id="PTHR28259">
    <property type="entry name" value="FLUORIDE EXPORT PROTEIN 1-RELATED"/>
    <property type="match status" value="1"/>
</dbReference>
<keyword evidence="8 12" id="KW-0472">Membrane</keyword>
<evidence type="ECO:0000256" key="6">
    <source>
        <dbReference type="ARBA" id="ARBA00023053"/>
    </source>
</evidence>
<dbReference type="EMBL" id="AOLV01000012">
    <property type="protein sequence ID" value="EPX85879.1"/>
    <property type="molecule type" value="Genomic_DNA"/>
</dbReference>
<dbReference type="GO" id="GO:0140114">
    <property type="term" value="P:cellular detoxification of fluoride"/>
    <property type="evidence" value="ECO:0007669"/>
    <property type="project" value="UniProtKB-UniRule"/>
</dbReference>
<dbReference type="GO" id="GO:0062054">
    <property type="term" value="F:fluoride channel activity"/>
    <property type="evidence" value="ECO:0007669"/>
    <property type="project" value="UniProtKB-UniRule"/>
</dbReference>
<dbReference type="HOGENOM" id="CLU_114342_3_0_5"/>
<evidence type="ECO:0000313" key="13">
    <source>
        <dbReference type="EMBL" id="EPX85879.1"/>
    </source>
</evidence>
<reference evidence="13 14" key="1">
    <citation type="journal article" date="2013" name="Stand. Genomic Sci.">
        <title>Genome sequence of the reddish-pigmented Rubellimicrobium thermophilum type strain (DSM 16684(T)), a member of the Roseobacter clade.</title>
        <authorList>
            <person name="Fiebig A."/>
            <person name="Riedel T."/>
            <person name="Gronow S."/>
            <person name="Petersen J."/>
            <person name="Klenk H.P."/>
            <person name="Goker M."/>
        </authorList>
    </citation>
    <scope>NUCLEOTIDE SEQUENCE [LARGE SCALE GENOMIC DNA]</scope>
    <source>
        <strain evidence="13 14">DSM 16684</strain>
    </source>
</reference>
<evidence type="ECO:0000256" key="7">
    <source>
        <dbReference type="ARBA" id="ARBA00023065"/>
    </source>
</evidence>
<keyword evidence="7 12" id="KW-0406">Ion transport</keyword>
<evidence type="ECO:0000256" key="12">
    <source>
        <dbReference type="HAMAP-Rule" id="MF_00454"/>
    </source>
</evidence>
<dbReference type="STRING" id="1123069.ruthe_01600"/>
<keyword evidence="12" id="KW-0479">Metal-binding</keyword>
<organism evidence="13 14">
    <name type="scientific">Rubellimicrobium thermophilum DSM 16684</name>
    <dbReference type="NCBI Taxonomy" id="1123069"/>
    <lineage>
        <taxon>Bacteria</taxon>
        <taxon>Pseudomonadati</taxon>
        <taxon>Pseudomonadota</taxon>
        <taxon>Alphaproteobacteria</taxon>
        <taxon>Rhodobacterales</taxon>
        <taxon>Roseobacteraceae</taxon>
        <taxon>Rubellimicrobium</taxon>
    </lineage>
</organism>
<feature type="binding site" evidence="12">
    <location>
        <position position="74"/>
    </location>
    <ligand>
        <name>Na(+)</name>
        <dbReference type="ChEBI" id="CHEBI:29101"/>
        <note>structural</note>
    </ligand>
</feature>
<comment type="subcellular location">
    <subcellularLocation>
        <location evidence="1 12">Cell membrane</location>
        <topology evidence="1 12">Multi-pass membrane protein</topology>
    </subcellularLocation>
</comment>
<feature type="transmembrane region" description="Helical" evidence="12">
    <location>
        <begin position="66"/>
        <end position="90"/>
    </location>
</feature>
<sequence>MGYLIVFLGAGLGGACRHGVNLMGLRLLGSGFPWGTLTVNICGSLLMGILAGWGALAGNLPQELRLFLATGLLGGFTTFSAFSLDVVLLWESGRAGLAVLYALGSMILSIAGLFLGLAVMRTLAAGAGG</sequence>
<keyword evidence="4 12" id="KW-0812">Transmembrane</keyword>
<accession>S9SHR3</accession>
<keyword evidence="6 12" id="KW-0915">Sodium</keyword>
<dbReference type="AlphaFoldDB" id="S9SHR3"/>
<keyword evidence="2 12" id="KW-1003">Cell membrane</keyword>
<evidence type="ECO:0000256" key="8">
    <source>
        <dbReference type="ARBA" id="ARBA00023136"/>
    </source>
</evidence>
<gene>
    <name evidence="12" type="primary">fluC</name>
    <name evidence="12" type="synonym">crcB</name>
    <name evidence="13" type="ORF">ruthe_01600</name>
</gene>
<name>S9SHR3_9RHOB</name>
<dbReference type="HAMAP" id="MF_00454">
    <property type="entry name" value="FluC"/>
    <property type="match status" value="1"/>
</dbReference>
<comment type="catalytic activity">
    <reaction evidence="11">
        <text>fluoride(in) = fluoride(out)</text>
        <dbReference type="Rhea" id="RHEA:76159"/>
        <dbReference type="ChEBI" id="CHEBI:17051"/>
    </reaction>
    <physiologicalReaction direction="left-to-right" evidence="11">
        <dbReference type="Rhea" id="RHEA:76160"/>
    </physiologicalReaction>
</comment>
<dbReference type="PANTHER" id="PTHR28259:SF1">
    <property type="entry name" value="FLUORIDE EXPORT PROTEIN 1-RELATED"/>
    <property type="match status" value="1"/>
</dbReference>
<keyword evidence="14" id="KW-1185">Reference proteome</keyword>
<dbReference type="RefSeq" id="WP_021097689.1">
    <property type="nucleotide sequence ID" value="NZ_KE557320.1"/>
</dbReference>
<keyword evidence="5 12" id="KW-1133">Transmembrane helix</keyword>
<comment type="function">
    <text evidence="12">Fluoride-specific ion channel. Important for reducing fluoride concentration in the cell, thus reducing its toxicity.</text>
</comment>
<evidence type="ECO:0000256" key="2">
    <source>
        <dbReference type="ARBA" id="ARBA00022475"/>
    </source>
</evidence>
<dbReference type="NCBIfam" id="TIGR00494">
    <property type="entry name" value="crcB"/>
    <property type="match status" value="1"/>
</dbReference>
<dbReference type="GO" id="GO:0046872">
    <property type="term" value="F:metal ion binding"/>
    <property type="evidence" value="ECO:0007669"/>
    <property type="project" value="UniProtKB-KW"/>
</dbReference>
<evidence type="ECO:0000256" key="4">
    <source>
        <dbReference type="ARBA" id="ARBA00022692"/>
    </source>
</evidence>
<comment type="caution">
    <text evidence="13">The sequence shown here is derived from an EMBL/GenBank/DDBJ whole genome shotgun (WGS) entry which is preliminary data.</text>
</comment>
<dbReference type="PATRIC" id="fig|1123069.3.peg.1568"/>
<dbReference type="Proteomes" id="UP000015346">
    <property type="component" value="Unassembled WGS sequence"/>
</dbReference>
<evidence type="ECO:0000256" key="11">
    <source>
        <dbReference type="ARBA" id="ARBA00035585"/>
    </source>
</evidence>
<comment type="activity regulation">
    <text evidence="12">Na(+) is not transported, but it plays an essential structural role and its presence is essential for fluoride channel function.</text>
</comment>
<comment type="similarity">
    <text evidence="10 12">Belongs to the fluoride channel Fluc/FEX (TC 1.A.43) family.</text>
</comment>
<evidence type="ECO:0000256" key="5">
    <source>
        <dbReference type="ARBA" id="ARBA00022989"/>
    </source>
</evidence>
<protein>
    <recommendedName>
        <fullName evidence="12">Fluoride-specific ion channel FluC</fullName>
    </recommendedName>
</protein>
<evidence type="ECO:0000256" key="10">
    <source>
        <dbReference type="ARBA" id="ARBA00035120"/>
    </source>
</evidence>
<evidence type="ECO:0000256" key="1">
    <source>
        <dbReference type="ARBA" id="ARBA00004651"/>
    </source>
</evidence>
<dbReference type="NCBIfam" id="NF010794">
    <property type="entry name" value="PRK14198.1"/>
    <property type="match status" value="1"/>
</dbReference>